<dbReference type="PANTHER" id="PTHR45885:SF1">
    <property type="entry name" value="CELL DIVISION CYCLE 5-LIKE PROTEIN"/>
    <property type="match status" value="1"/>
</dbReference>
<evidence type="ECO:0000313" key="4">
    <source>
        <dbReference type="EMBL" id="CAD8408073.1"/>
    </source>
</evidence>
<evidence type="ECO:0000256" key="2">
    <source>
        <dbReference type="ARBA" id="ARBA00023242"/>
    </source>
</evidence>
<dbReference type="PANTHER" id="PTHR45885">
    <property type="entry name" value="CELL DIVISION CYCLE 5-LIKE PROTEIN"/>
    <property type="match status" value="1"/>
</dbReference>
<name>A0A6T8GS91_9STRA</name>
<dbReference type="GO" id="GO:0000398">
    <property type="term" value="P:mRNA splicing, via spliceosome"/>
    <property type="evidence" value="ECO:0007669"/>
    <property type="project" value="InterPro"/>
</dbReference>
<dbReference type="EMBL" id="HBEL01008779">
    <property type="protein sequence ID" value="CAD8408074.1"/>
    <property type="molecule type" value="Transcribed_RNA"/>
</dbReference>
<evidence type="ECO:0000256" key="1">
    <source>
        <dbReference type="ARBA" id="ARBA00023125"/>
    </source>
</evidence>
<dbReference type="GO" id="GO:0003677">
    <property type="term" value="F:DNA binding"/>
    <property type="evidence" value="ECO:0007669"/>
    <property type="project" value="UniProtKB-KW"/>
</dbReference>
<feature type="region of interest" description="Disordered" evidence="3">
    <location>
        <begin position="64"/>
        <end position="86"/>
    </location>
</feature>
<feature type="compositionally biased region" description="Basic residues" evidence="3">
    <location>
        <begin position="75"/>
        <end position="86"/>
    </location>
</feature>
<organism evidence="4">
    <name type="scientific">Proboscia inermis</name>
    <dbReference type="NCBI Taxonomy" id="420281"/>
    <lineage>
        <taxon>Eukaryota</taxon>
        <taxon>Sar</taxon>
        <taxon>Stramenopiles</taxon>
        <taxon>Ochrophyta</taxon>
        <taxon>Bacillariophyta</taxon>
        <taxon>Coscinodiscophyceae</taxon>
        <taxon>Rhizosoleniophycidae</taxon>
        <taxon>Rhizosoleniales</taxon>
        <taxon>Rhizosoleniaceae</taxon>
        <taxon>Proboscia</taxon>
    </lineage>
</organism>
<dbReference type="GO" id="GO:0005681">
    <property type="term" value="C:spliceosomal complex"/>
    <property type="evidence" value="ECO:0007669"/>
    <property type="project" value="TreeGrafter"/>
</dbReference>
<dbReference type="GO" id="GO:0000974">
    <property type="term" value="C:Prp19 complex"/>
    <property type="evidence" value="ECO:0007669"/>
    <property type="project" value="InterPro"/>
</dbReference>
<reference evidence="4" key="1">
    <citation type="submission" date="2021-01" db="EMBL/GenBank/DDBJ databases">
        <authorList>
            <person name="Corre E."/>
            <person name="Pelletier E."/>
            <person name="Niang G."/>
            <person name="Scheremetjew M."/>
            <person name="Finn R."/>
            <person name="Kale V."/>
            <person name="Holt S."/>
            <person name="Cochrane G."/>
            <person name="Meng A."/>
            <person name="Brown T."/>
            <person name="Cohen L."/>
        </authorList>
    </citation>
    <scope>NUCLEOTIDE SEQUENCE</scope>
    <source>
        <strain evidence="4">CCAP1064/1</strain>
    </source>
</reference>
<dbReference type="AlphaFoldDB" id="A0A6T8GS91"/>
<dbReference type="InterPro" id="IPR047242">
    <property type="entry name" value="CDC5L/Cef1"/>
</dbReference>
<keyword evidence="2" id="KW-0539">Nucleus</keyword>
<evidence type="ECO:0000256" key="3">
    <source>
        <dbReference type="SAM" id="MobiDB-lite"/>
    </source>
</evidence>
<accession>A0A6T8GS91</accession>
<keyword evidence="1" id="KW-0238">DNA-binding</keyword>
<sequence length="295" mass="32898">MPRPANIGEVPAEYYQMSVEPQPSQLVAEKLLLDEVVQLTKHDAHAHPVPHDNGILSVLDLTTDQASSSSTTKDKKSKKKSKKRKLTTQSIPLDFLPEDALLAARTLLEDATQDILNEQRLLLRNSLTDPDITEQELDDALTAQNVTSSRTGATATTNDTQTPTELATLTQATSLLTKRATKLQTKLTVQLGGYSTKASQISTELLQHYAEYRHVCIEQEVFTNMFQREKRVIPQRIQRLQEEVNVLEVRERVGQKKYGDLMLERNRRKVLELKQSRDGKTVAADGAGAAAGETQ</sequence>
<dbReference type="EMBL" id="HBEL01008778">
    <property type="protein sequence ID" value="CAD8408073.1"/>
    <property type="molecule type" value="Transcribed_RNA"/>
</dbReference>
<gene>
    <name evidence="4" type="ORF">PINE0816_LOCUS4193</name>
    <name evidence="5" type="ORF">PINE0816_LOCUS4194</name>
</gene>
<evidence type="ECO:0000313" key="5">
    <source>
        <dbReference type="EMBL" id="CAD8408074.1"/>
    </source>
</evidence>
<proteinExistence type="predicted"/>
<protein>
    <submittedName>
        <fullName evidence="4">Uncharacterized protein</fullName>
    </submittedName>
</protein>